<protein>
    <submittedName>
        <fullName evidence="2">Uncharacterized protein</fullName>
    </submittedName>
</protein>
<evidence type="ECO:0000313" key="2">
    <source>
        <dbReference type="EMBL" id="CAB1455886.1"/>
    </source>
</evidence>
<sequence>MWLRASGAFMGGRDIGEEEEEGLSGCGSRGRDQHPARGGECASTLTLAHDKGTAKPRGSDRIRGQFTRQDVCGHGSASLDLSDIAADFLALRSPALWIQCNLRCPTLDKYPPALIQVTLHRRVQQGFQDSAAAAQVEETLRFLKVSTGGAISNWDYVEFKPMGVRKPNESGL</sequence>
<keyword evidence="3" id="KW-1185">Reference proteome</keyword>
<organism evidence="2 3">
    <name type="scientific">Pleuronectes platessa</name>
    <name type="common">European plaice</name>
    <dbReference type="NCBI Taxonomy" id="8262"/>
    <lineage>
        <taxon>Eukaryota</taxon>
        <taxon>Metazoa</taxon>
        <taxon>Chordata</taxon>
        <taxon>Craniata</taxon>
        <taxon>Vertebrata</taxon>
        <taxon>Euteleostomi</taxon>
        <taxon>Actinopterygii</taxon>
        <taxon>Neopterygii</taxon>
        <taxon>Teleostei</taxon>
        <taxon>Neoteleostei</taxon>
        <taxon>Acanthomorphata</taxon>
        <taxon>Carangaria</taxon>
        <taxon>Pleuronectiformes</taxon>
        <taxon>Pleuronectoidei</taxon>
        <taxon>Pleuronectidae</taxon>
        <taxon>Pleuronectes</taxon>
    </lineage>
</organism>
<comment type="caution">
    <text evidence="2">The sequence shown here is derived from an EMBL/GenBank/DDBJ whole genome shotgun (WGS) entry which is preliminary data.</text>
</comment>
<proteinExistence type="predicted"/>
<gene>
    <name evidence="2" type="ORF">PLEPLA_LOCUS43667</name>
</gene>
<name>A0A9N7VP94_PLEPL</name>
<evidence type="ECO:0000313" key="3">
    <source>
        <dbReference type="Proteomes" id="UP001153269"/>
    </source>
</evidence>
<feature type="region of interest" description="Disordered" evidence="1">
    <location>
        <begin position="13"/>
        <end position="40"/>
    </location>
</feature>
<accession>A0A9N7VP94</accession>
<dbReference type="Proteomes" id="UP001153269">
    <property type="component" value="Unassembled WGS sequence"/>
</dbReference>
<dbReference type="AlphaFoldDB" id="A0A9N7VP94"/>
<dbReference type="EMBL" id="CADEAL010004275">
    <property type="protein sequence ID" value="CAB1455886.1"/>
    <property type="molecule type" value="Genomic_DNA"/>
</dbReference>
<reference evidence="2" key="1">
    <citation type="submission" date="2020-03" db="EMBL/GenBank/DDBJ databases">
        <authorList>
            <person name="Weist P."/>
        </authorList>
    </citation>
    <scope>NUCLEOTIDE SEQUENCE</scope>
</reference>
<evidence type="ECO:0000256" key="1">
    <source>
        <dbReference type="SAM" id="MobiDB-lite"/>
    </source>
</evidence>